<name>A0A6A6B1M7_9PEZI</name>
<dbReference type="Proteomes" id="UP000799438">
    <property type="component" value="Unassembled WGS sequence"/>
</dbReference>
<dbReference type="RefSeq" id="XP_033392349.1">
    <property type="nucleotide sequence ID" value="XM_033535256.1"/>
</dbReference>
<accession>A0A6A6B1M7</accession>
<evidence type="ECO:0000313" key="1">
    <source>
        <dbReference type="EMBL" id="KAF2136631.1"/>
    </source>
</evidence>
<evidence type="ECO:0000313" key="2">
    <source>
        <dbReference type="Proteomes" id="UP000799438"/>
    </source>
</evidence>
<reference evidence="1" key="1">
    <citation type="journal article" date="2020" name="Stud. Mycol.">
        <title>101 Dothideomycetes genomes: a test case for predicting lifestyles and emergence of pathogens.</title>
        <authorList>
            <person name="Haridas S."/>
            <person name="Albert R."/>
            <person name="Binder M."/>
            <person name="Bloem J."/>
            <person name="Labutti K."/>
            <person name="Salamov A."/>
            <person name="Andreopoulos B."/>
            <person name="Baker S."/>
            <person name="Barry K."/>
            <person name="Bills G."/>
            <person name="Bluhm B."/>
            <person name="Cannon C."/>
            <person name="Castanera R."/>
            <person name="Culley D."/>
            <person name="Daum C."/>
            <person name="Ezra D."/>
            <person name="Gonzalez J."/>
            <person name="Henrissat B."/>
            <person name="Kuo A."/>
            <person name="Liang C."/>
            <person name="Lipzen A."/>
            <person name="Lutzoni F."/>
            <person name="Magnuson J."/>
            <person name="Mondo S."/>
            <person name="Nolan M."/>
            <person name="Ohm R."/>
            <person name="Pangilinan J."/>
            <person name="Park H.-J."/>
            <person name="Ramirez L."/>
            <person name="Alfaro M."/>
            <person name="Sun H."/>
            <person name="Tritt A."/>
            <person name="Yoshinaga Y."/>
            <person name="Zwiers L.-H."/>
            <person name="Turgeon B."/>
            <person name="Goodwin S."/>
            <person name="Spatafora J."/>
            <person name="Crous P."/>
            <person name="Grigoriev I."/>
        </authorList>
    </citation>
    <scope>NUCLEOTIDE SEQUENCE</scope>
    <source>
        <strain evidence="1">CBS 121167</strain>
    </source>
</reference>
<dbReference type="GeneID" id="54292750"/>
<dbReference type="EMBL" id="ML995515">
    <property type="protein sequence ID" value="KAF2136631.1"/>
    <property type="molecule type" value="Genomic_DNA"/>
</dbReference>
<sequence length="172" mass="19594">MDDAYNPSNHMSHQGMTNPEVSKVTDNLYFQVKFTCTKGIMFNVPIDNASNELSDTELEYMKVLRMLAEPASKTITLRLLLTKKQSECLENNETLDGREFLKDVMNMPARPRLPYAQHLRMKGTVYAQANNMKKLSARLKHGSPHMPIPGHPEFIDPVEAEVKLAFDVEKQV</sequence>
<organism evidence="1 2">
    <name type="scientific">Aplosporella prunicola CBS 121167</name>
    <dbReference type="NCBI Taxonomy" id="1176127"/>
    <lineage>
        <taxon>Eukaryota</taxon>
        <taxon>Fungi</taxon>
        <taxon>Dikarya</taxon>
        <taxon>Ascomycota</taxon>
        <taxon>Pezizomycotina</taxon>
        <taxon>Dothideomycetes</taxon>
        <taxon>Dothideomycetes incertae sedis</taxon>
        <taxon>Botryosphaeriales</taxon>
        <taxon>Aplosporellaceae</taxon>
        <taxon>Aplosporella</taxon>
    </lineage>
</organism>
<protein>
    <submittedName>
        <fullName evidence="1">Uncharacterized protein</fullName>
    </submittedName>
</protein>
<proteinExistence type="predicted"/>
<gene>
    <name evidence="1" type="ORF">K452DRAFT_127679</name>
</gene>
<keyword evidence="2" id="KW-1185">Reference proteome</keyword>
<dbReference type="AlphaFoldDB" id="A0A6A6B1M7"/>